<protein>
    <recommendedName>
        <fullName evidence="12">Nicotinamide-nucleotide adenylyltransferase</fullName>
        <ecNumber evidence="12">2.7.7.1</ecNumber>
        <ecNumber evidence="12">2.7.7.18</ecNumber>
    </recommendedName>
</protein>
<dbReference type="Gene3D" id="3.40.50.620">
    <property type="entry name" value="HUPs"/>
    <property type="match status" value="1"/>
</dbReference>
<dbReference type="InterPro" id="IPR005248">
    <property type="entry name" value="NadD/NMNAT"/>
</dbReference>
<dbReference type="PANTHER" id="PTHR12039">
    <property type="entry name" value="NICOTINAMIDE MONONUCLEOTIDE ADENYLYLTRANSFERASE"/>
    <property type="match status" value="1"/>
</dbReference>
<comment type="similarity">
    <text evidence="12">Belongs to the eukaryotic NMN adenylyltransferase family.</text>
</comment>
<evidence type="ECO:0000256" key="6">
    <source>
        <dbReference type="ARBA" id="ARBA00022695"/>
    </source>
</evidence>
<dbReference type="GO" id="GO:0005759">
    <property type="term" value="C:mitochondrial matrix"/>
    <property type="evidence" value="ECO:0007669"/>
    <property type="project" value="UniProtKB-ARBA"/>
</dbReference>
<dbReference type="FunFam" id="3.40.50.620:FF:000221">
    <property type="entry name" value="Nicotinamide/nicotinic acid mononucleotide adenylyltransferase 3"/>
    <property type="match status" value="1"/>
</dbReference>
<evidence type="ECO:0000256" key="9">
    <source>
        <dbReference type="ARBA" id="ARBA00023027"/>
    </source>
</evidence>
<dbReference type="Proteomes" id="UP000095283">
    <property type="component" value="Unplaced"/>
</dbReference>
<evidence type="ECO:0000256" key="11">
    <source>
        <dbReference type="ARBA" id="ARBA00093425"/>
    </source>
</evidence>
<evidence type="ECO:0000256" key="12">
    <source>
        <dbReference type="RuleBase" id="RU362021"/>
    </source>
</evidence>
<keyword evidence="14" id="KW-1185">Reference proteome</keyword>
<evidence type="ECO:0000256" key="4">
    <source>
        <dbReference type="ARBA" id="ARBA00022642"/>
    </source>
</evidence>
<evidence type="ECO:0000256" key="5">
    <source>
        <dbReference type="ARBA" id="ARBA00022679"/>
    </source>
</evidence>
<dbReference type="AlphaFoldDB" id="A0A1I7XRA7"/>
<organism evidence="14 15">
    <name type="scientific">Heterorhabditis bacteriophora</name>
    <name type="common">Entomopathogenic nematode worm</name>
    <dbReference type="NCBI Taxonomy" id="37862"/>
    <lineage>
        <taxon>Eukaryota</taxon>
        <taxon>Metazoa</taxon>
        <taxon>Ecdysozoa</taxon>
        <taxon>Nematoda</taxon>
        <taxon>Chromadorea</taxon>
        <taxon>Rhabditida</taxon>
        <taxon>Rhabditina</taxon>
        <taxon>Rhabditomorpha</taxon>
        <taxon>Strongyloidea</taxon>
        <taxon>Heterorhabditidae</taxon>
        <taxon>Heterorhabditis</taxon>
    </lineage>
</organism>
<dbReference type="GO" id="GO:0009435">
    <property type="term" value="P:NAD+ biosynthetic process"/>
    <property type="evidence" value="ECO:0007669"/>
    <property type="project" value="UniProtKB-UniPathway"/>
</dbReference>
<dbReference type="EC" id="2.7.7.18" evidence="12"/>
<keyword evidence="6 12" id="KW-0548">Nucleotidyltransferase</keyword>
<reference evidence="15" key="1">
    <citation type="submission" date="2016-11" db="UniProtKB">
        <authorList>
            <consortium name="WormBaseParasite"/>
        </authorList>
    </citation>
    <scope>IDENTIFICATION</scope>
</reference>
<dbReference type="InterPro" id="IPR004821">
    <property type="entry name" value="Cyt_trans-like"/>
</dbReference>
<evidence type="ECO:0000313" key="15">
    <source>
        <dbReference type="WBParaSite" id="Hba_20064"/>
    </source>
</evidence>
<dbReference type="InterPro" id="IPR051182">
    <property type="entry name" value="Euk_NMN_adenylyltrnsfrase"/>
</dbReference>
<comment type="subcellular location">
    <subcellularLocation>
        <location evidence="2">Mitochondrion</location>
    </subcellularLocation>
</comment>
<evidence type="ECO:0000256" key="2">
    <source>
        <dbReference type="ARBA" id="ARBA00004173"/>
    </source>
</evidence>
<dbReference type="GO" id="GO:0005524">
    <property type="term" value="F:ATP binding"/>
    <property type="evidence" value="ECO:0007669"/>
    <property type="project" value="UniProtKB-KW"/>
</dbReference>
<evidence type="ECO:0000256" key="8">
    <source>
        <dbReference type="ARBA" id="ARBA00022840"/>
    </source>
</evidence>
<keyword evidence="9 12" id="KW-0520">NAD</keyword>
<comment type="catalytic activity">
    <reaction evidence="12">
        <text>nicotinate beta-D-ribonucleotide + ATP + H(+) = deamido-NAD(+) + diphosphate</text>
        <dbReference type="Rhea" id="RHEA:22860"/>
        <dbReference type="ChEBI" id="CHEBI:15378"/>
        <dbReference type="ChEBI" id="CHEBI:30616"/>
        <dbReference type="ChEBI" id="CHEBI:33019"/>
        <dbReference type="ChEBI" id="CHEBI:57502"/>
        <dbReference type="ChEBI" id="CHEBI:58437"/>
        <dbReference type="EC" id="2.7.7.18"/>
    </reaction>
</comment>
<dbReference type="EC" id="2.7.7.1" evidence="12"/>
<dbReference type="SUPFAM" id="SSF52374">
    <property type="entry name" value="Nucleotidylyl transferase"/>
    <property type="match status" value="1"/>
</dbReference>
<dbReference type="Pfam" id="PF01467">
    <property type="entry name" value="CTP_transf_like"/>
    <property type="match status" value="1"/>
</dbReference>
<keyword evidence="4 12" id="KW-0662">Pyridine nucleotide biosynthesis</keyword>
<proteinExistence type="inferred from homology"/>
<evidence type="ECO:0000313" key="14">
    <source>
        <dbReference type="Proteomes" id="UP000095283"/>
    </source>
</evidence>
<evidence type="ECO:0000256" key="7">
    <source>
        <dbReference type="ARBA" id="ARBA00022741"/>
    </source>
</evidence>
<name>A0A1I7XRA7_HETBA</name>
<comment type="function">
    <text evidence="11">Catalyzes the formation of NAD(+) from nicotinamide mononucleotide (NMN) and ATP. Can also use the deamidated form; nicotinic acid mononucleotide (NaMN) as substrate with the same efficiency. Can use triazofurin monophosphate (TrMP) as substrate. Can also use GTP and ITP as nucleotide donors. Also catalyzes the reverse reaction, i.e. the pyrophosphorolytic cleavage of NAD(+). For the pyrophosphorolytic activity, can use NAD(+), NADH, NaAD, nicotinic acid adenine dinucleotide phosphate (NHD), nicotinamide guanine dinucleotide (NGD) as substrates. Fails to cleave phosphorylated dinucleotides NADP(+), NADPH and NaADP(+). Protects against axonal degeneration following injury. May be involved in the maintenance of axonal integrity. Also functions as a stress-response chaperone protein that prevents toxic aggregation of proteins; this function may be independent of its NAD(+) synthesis activity.</text>
</comment>
<dbReference type="GO" id="GO:0004515">
    <property type="term" value="F:nicotinate-nucleotide adenylyltransferase activity"/>
    <property type="evidence" value="ECO:0007669"/>
    <property type="project" value="UniProtKB-EC"/>
</dbReference>
<accession>A0A1I7XRA7</accession>
<feature type="domain" description="Cytidyltransferase-like" evidence="13">
    <location>
        <begin position="12"/>
        <end position="199"/>
    </location>
</feature>
<sequence>MLWSEGSRIALLACGSFNPPTLMHLRMLEVAKNYLEHNLRCAVVDGIMSPVADSFGKPYLASASHRIAMVRAASETSSWIRVDDWECVQPRWSRTLSVMKHHRKELRERFGPDTNIALVVGGDVVDSFTKILPNGDDLWNPEEVREIITEFGLIVISRDGSNPVYTLSSMDALRDVADMVQLVVDEVCPCAVSSTKLRSAIAGGKSIMYTTPNDVIKYIHANKLYKM</sequence>
<keyword evidence="5 12" id="KW-0808">Transferase</keyword>
<comment type="catalytic activity">
    <reaction evidence="12">
        <text>beta-nicotinamide D-ribonucleotide + ATP + H(+) = diphosphate + NAD(+)</text>
        <dbReference type="Rhea" id="RHEA:21360"/>
        <dbReference type="ChEBI" id="CHEBI:14649"/>
        <dbReference type="ChEBI" id="CHEBI:15378"/>
        <dbReference type="ChEBI" id="CHEBI:30616"/>
        <dbReference type="ChEBI" id="CHEBI:33019"/>
        <dbReference type="ChEBI" id="CHEBI:57540"/>
        <dbReference type="EC" id="2.7.7.1"/>
    </reaction>
</comment>
<dbReference type="PANTHER" id="PTHR12039:SF0">
    <property type="entry name" value="NICOTINAMIDE-NUCLEOTIDE ADENYLYLTRANSFERASE"/>
    <property type="match status" value="1"/>
</dbReference>
<dbReference type="NCBIfam" id="TIGR00482">
    <property type="entry name" value="nicotinate (nicotinamide) nucleotide adenylyltransferase"/>
    <property type="match status" value="1"/>
</dbReference>
<keyword evidence="7 12" id="KW-0547">Nucleotide-binding</keyword>
<evidence type="ECO:0000256" key="3">
    <source>
        <dbReference type="ARBA" id="ARBA00011881"/>
    </source>
</evidence>
<dbReference type="GO" id="GO:0000309">
    <property type="term" value="F:nicotinamide-nucleotide adenylyltransferase activity"/>
    <property type="evidence" value="ECO:0007669"/>
    <property type="project" value="UniProtKB-EC"/>
</dbReference>
<dbReference type="UniPathway" id="UPA00253">
    <property type="reaction ID" value="UER00600"/>
</dbReference>
<evidence type="ECO:0000256" key="10">
    <source>
        <dbReference type="ARBA" id="ARBA00023128"/>
    </source>
</evidence>
<comment type="pathway">
    <text evidence="12">Cofactor biosynthesis; NAD(+) biosynthesis; NAD(+) from nicotinamide D-ribonucleotide: step 1/1.</text>
</comment>
<comment type="subunit">
    <text evidence="3">Homotetramer.</text>
</comment>
<evidence type="ECO:0000256" key="1">
    <source>
        <dbReference type="ARBA" id="ARBA00001946"/>
    </source>
</evidence>
<keyword evidence="8 12" id="KW-0067">ATP-binding</keyword>
<dbReference type="WBParaSite" id="Hba_20064">
    <property type="protein sequence ID" value="Hba_20064"/>
    <property type="gene ID" value="Hba_20064"/>
</dbReference>
<comment type="cofactor">
    <cofactor evidence="1">
        <name>Mg(2+)</name>
        <dbReference type="ChEBI" id="CHEBI:18420"/>
    </cofactor>
</comment>
<evidence type="ECO:0000259" key="13">
    <source>
        <dbReference type="Pfam" id="PF01467"/>
    </source>
</evidence>
<dbReference type="InterPro" id="IPR014729">
    <property type="entry name" value="Rossmann-like_a/b/a_fold"/>
</dbReference>
<keyword evidence="10" id="KW-0496">Mitochondrion</keyword>